<keyword evidence="3" id="KW-1185">Reference proteome</keyword>
<evidence type="ECO:0000313" key="3">
    <source>
        <dbReference type="Proteomes" id="UP000585050"/>
    </source>
</evidence>
<sequence>MKTTYNLILTLLFISFISCNSSSDVQPVSETGTIEVSLNSQLEYSTSNLKSSTIKVLPTMPLLIDSVRFIIDDGNEEVTHVVPPTSLLIGNEEPILSLSGSMVGDYDLEMETIRYGDNQIWTERLDVRSSQSYNFSVGRDSVTSLNIQATTNRSSILVFPESNITTIDSVVANNAYSFSQVPESSTSFYAYTNEGGSNNIKIYYSENGQHGMVETNVTHVAGQASFIELKPRTGNTNIDIDFSQLFSNQNHVELD</sequence>
<dbReference type="AlphaFoldDB" id="A0A7X8SLT0"/>
<protein>
    <recommendedName>
        <fullName evidence="4">DUF4382 domain-containing protein</fullName>
    </recommendedName>
</protein>
<proteinExistence type="predicted"/>
<evidence type="ECO:0000256" key="1">
    <source>
        <dbReference type="SAM" id="SignalP"/>
    </source>
</evidence>
<dbReference type="Proteomes" id="UP000585050">
    <property type="component" value="Unassembled WGS sequence"/>
</dbReference>
<gene>
    <name evidence="2" type="ORF">HGP29_15340</name>
</gene>
<dbReference type="EMBL" id="JABAIL010000004">
    <property type="protein sequence ID" value="NLR92591.1"/>
    <property type="molecule type" value="Genomic_DNA"/>
</dbReference>
<organism evidence="2 3">
    <name type="scientific">Flammeovirga agarivorans</name>
    <dbReference type="NCBI Taxonomy" id="2726742"/>
    <lineage>
        <taxon>Bacteria</taxon>
        <taxon>Pseudomonadati</taxon>
        <taxon>Bacteroidota</taxon>
        <taxon>Cytophagia</taxon>
        <taxon>Cytophagales</taxon>
        <taxon>Flammeovirgaceae</taxon>
        <taxon>Flammeovirga</taxon>
    </lineage>
</organism>
<accession>A0A7X8SLT0</accession>
<keyword evidence="1" id="KW-0732">Signal</keyword>
<reference evidence="2 3" key="1">
    <citation type="submission" date="2020-04" db="EMBL/GenBank/DDBJ databases">
        <title>Flammeovirga sp. SR4, a novel species isolated from seawater.</title>
        <authorList>
            <person name="Wang X."/>
        </authorList>
    </citation>
    <scope>NUCLEOTIDE SEQUENCE [LARGE SCALE GENOMIC DNA]</scope>
    <source>
        <strain evidence="2 3">SR4</strain>
    </source>
</reference>
<evidence type="ECO:0000313" key="2">
    <source>
        <dbReference type="EMBL" id="NLR92591.1"/>
    </source>
</evidence>
<feature type="signal peptide" evidence="1">
    <location>
        <begin position="1"/>
        <end position="23"/>
    </location>
</feature>
<feature type="chain" id="PRO_5030681867" description="DUF4382 domain-containing protein" evidence="1">
    <location>
        <begin position="24"/>
        <end position="255"/>
    </location>
</feature>
<comment type="caution">
    <text evidence="2">The sequence shown here is derived from an EMBL/GenBank/DDBJ whole genome shotgun (WGS) entry which is preliminary data.</text>
</comment>
<dbReference type="RefSeq" id="WP_168883299.1">
    <property type="nucleotide sequence ID" value="NZ_JABAIL010000004.1"/>
</dbReference>
<name>A0A7X8SLT0_9BACT</name>
<evidence type="ECO:0008006" key="4">
    <source>
        <dbReference type="Google" id="ProtNLM"/>
    </source>
</evidence>
<dbReference type="PROSITE" id="PS51257">
    <property type="entry name" value="PROKAR_LIPOPROTEIN"/>
    <property type="match status" value="1"/>
</dbReference>